<reference evidence="3 4" key="1">
    <citation type="submission" date="2020-08" db="EMBL/GenBank/DDBJ databases">
        <title>Sequencing the genomes of 1000 actinobacteria strains.</title>
        <authorList>
            <person name="Klenk H.-P."/>
        </authorList>
    </citation>
    <scope>NUCLEOTIDE SEQUENCE [LARGE SCALE GENOMIC DNA]</scope>
    <source>
        <strain evidence="3 4">DSM 105784</strain>
    </source>
</reference>
<name>A0A841ANP9_9MICO</name>
<dbReference type="InterPro" id="IPR041644">
    <property type="entry name" value="GNAT_C"/>
</dbReference>
<dbReference type="AlphaFoldDB" id="A0A841ANP9"/>
<evidence type="ECO:0000313" key="4">
    <source>
        <dbReference type="Proteomes" id="UP000536685"/>
    </source>
</evidence>
<feature type="domain" description="GNAT-like C-terminal" evidence="2">
    <location>
        <begin position="124"/>
        <end position="274"/>
    </location>
</feature>
<dbReference type="RefSeq" id="WP_184239340.1">
    <property type="nucleotide sequence ID" value="NZ_JACHMJ010000001.1"/>
</dbReference>
<dbReference type="Pfam" id="PF18082">
    <property type="entry name" value="NAT_N"/>
    <property type="match status" value="1"/>
</dbReference>
<organism evidence="3 4">
    <name type="scientific">Conyzicola lurida</name>
    <dbReference type="NCBI Taxonomy" id="1172621"/>
    <lineage>
        <taxon>Bacteria</taxon>
        <taxon>Bacillati</taxon>
        <taxon>Actinomycetota</taxon>
        <taxon>Actinomycetes</taxon>
        <taxon>Micrococcales</taxon>
        <taxon>Microbacteriaceae</taxon>
        <taxon>Conyzicola</taxon>
    </lineage>
</organism>
<accession>A0A841ANP9</accession>
<feature type="domain" description="N-acyltransferase N-terminal" evidence="1">
    <location>
        <begin position="1"/>
        <end position="121"/>
    </location>
</feature>
<evidence type="ECO:0000259" key="1">
    <source>
        <dbReference type="Pfam" id="PF18082"/>
    </source>
</evidence>
<keyword evidence="4" id="KW-1185">Reference proteome</keyword>
<dbReference type="Pfam" id="PF18164">
    <property type="entry name" value="GNAT_C"/>
    <property type="match status" value="1"/>
</dbReference>
<evidence type="ECO:0000313" key="3">
    <source>
        <dbReference type="EMBL" id="MBB5844817.1"/>
    </source>
</evidence>
<gene>
    <name evidence="3" type="ORF">HD599_003140</name>
</gene>
<dbReference type="InterPro" id="IPR041273">
    <property type="entry name" value="NAT_N"/>
</dbReference>
<dbReference type="EMBL" id="JACHMJ010000001">
    <property type="protein sequence ID" value="MBB5844817.1"/>
    <property type="molecule type" value="Genomic_DNA"/>
</dbReference>
<evidence type="ECO:0008006" key="5">
    <source>
        <dbReference type="Google" id="ProtNLM"/>
    </source>
</evidence>
<dbReference type="Gene3D" id="3.40.630.120">
    <property type="match status" value="1"/>
</dbReference>
<evidence type="ECO:0000259" key="2">
    <source>
        <dbReference type="Pfam" id="PF18164"/>
    </source>
</evidence>
<dbReference type="Proteomes" id="UP000536685">
    <property type="component" value="Unassembled WGS sequence"/>
</dbReference>
<comment type="caution">
    <text evidence="3">The sequence shown here is derived from an EMBL/GenBank/DDBJ whole genome shotgun (WGS) entry which is preliminary data.</text>
</comment>
<sequence>MDLDDRLDLLAIDQADRADCAALFARSGDDALVAEVVASITRSMGSFNEIPVGEPTQEPLVWLAAYLRLVPALVEWHREHGIAEAVTRDTLADVGRHVAISRRVTGEFGLQTWRWLGHHYSARLFALGRLQFALQRTSRSVPGMLAPGDWALEAHIPESGPLLPALVDESLNRARAFFAVHFPDRPVTVVTCNSWMLDPFLADRVAATSNVGAFIRRFTPFGESSDGHTDALYFVFRTRDLDRVPTLPRDTSLQRAVLERLDRGESWQIAWGYLRL</sequence>
<proteinExistence type="predicted"/>
<protein>
    <recommendedName>
        <fullName evidence="5">GNAT-like C-terminal domain-containing protein</fullName>
    </recommendedName>
</protein>